<name>A0A391NW26_9EUKA</name>
<sequence length="412" mass="46617">MSQHMPPLITDSTVLDGSYSEILHIVATVPQQFFLIARPTTVASNYQRPYQTQAPLSCYHVRVNLDGTSQRRFLGDVPLYMNHDVTYASVCGYRNGAVYLFCEDKHYTISLQTGRWYLAADEDACGPGSEYCVSEDETPADMTEFMYNGTICRTLGYGHPVQTMSLSDRGPTWGDILSPTCTHPELPGKLYVVGVETCLNHLYLLVESKNGRDYTHYVCEYSVVAGWDVPVEVRAGPHPRLYGVCGRHLILRSHLGRFHVYVTVSAEVRDCGHFPNCAAPSKVSSHTALSATQILLAHTPPYGECRVSLLSLDTFLCCPMSCYVDVGSGWEWGILPVSMLNSTGNDEDVERDSAWQLEQDQQDMEASIIEMDMYQQERYQYQWDNYLDQDMYDENGVRYDDNGLYLPDYDDY</sequence>
<dbReference type="AlphaFoldDB" id="A0A391NW26"/>
<evidence type="ECO:0000313" key="1">
    <source>
        <dbReference type="EMBL" id="GCA62659.1"/>
    </source>
</evidence>
<accession>A0A391NW26</accession>
<organism evidence="1 2">
    <name type="scientific">Kipferlia bialata</name>
    <dbReference type="NCBI Taxonomy" id="797122"/>
    <lineage>
        <taxon>Eukaryota</taxon>
        <taxon>Metamonada</taxon>
        <taxon>Carpediemonas-like organisms</taxon>
        <taxon>Kipferlia</taxon>
    </lineage>
</organism>
<gene>
    <name evidence="1" type="ORF">KIPB_004952</name>
</gene>
<proteinExistence type="predicted"/>
<protein>
    <submittedName>
        <fullName evidence="1">Uncharacterized protein</fullName>
    </submittedName>
</protein>
<reference evidence="1 2" key="1">
    <citation type="journal article" date="2018" name="PLoS ONE">
        <title>The draft genome of Kipferlia bialata reveals reductive genome evolution in fornicate parasites.</title>
        <authorList>
            <person name="Tanifuji G."/>
            <person name="Takabayashi S."/>
            <person name="Kume K."/>
            <person name="Takagi M."/>
            <person name="Nakayama T."/>
            <person name="Kamikawa R."/>
            <person name="Inagaki Y."/>
            <person name="Hashimoto T."/>
        </authorList>
    </citation>
    <scope>NUCLEOTIDE SEQUENCE [LARGE SCALE GENOMIC DNA]</scope>
    <source>
        <strain evidence="1">NY0173</strain>
    </source>
</reference>
<dbReference type="EMBL" id="BDIP01001109">
    <property type="protein sequence ID" value="GCA62659.1"/>
    <property type="molecule type" value="Genomic_DNA"/>
</dbReference>
<dbReference type="Proteomes" id="UP000265618">
    <property type="component" value="Unassembled WGS sequence"/>
</dbReference>
<keyword evidence="2" id="KW-1185">Reference proteome</keyword>
<comment type="caution">
    <text evidence="1">The sequence shown here is derived from an EMBL/GenBank/DDBJ whole genome shotgun (WGS) entry which is preliminary data.</text>
</comment>
<evidence type="ECO:0000313" key="2">
    <source>
        <dbReference type="Proteomes" id="UP000265618"/>
    </source>
</evidence>